<dbReference type="RefSeq" id="WP_115869673.1">
    <property type="nucleotide sequence ID" value="NZ_QREG01000022.1"/>
</dbReference>
<dbReference type="PANTHER" id="PTHR47260:SF1">
    <property type="entry name" value="UPF0644 PROTEIN PB2B4.06"/>
    <property type="match status" value="1"/>
</dbReference>
<protein>
    <recommendedName>
        <fullName evidence="1">Thioesterase domain-containing protein</fullName>
    </recommendedName>
</protein>
<dbReference type="AlphaFoldDB" id="A0A3D9L052"/>
<dbReference type="Proteomes" id="UP000256779">
    <property type="component" value="Unassembled WGS sequence"/>
</dbReference>
<evidence type="ECO:0000313" key="3">
    <source>
        <dbReference type="Proteomes" id="UP000256779"/>
    </source>
</evidence>
<proteinExistence type="predicted"/>
<dbReference type="SUPFAM" id="SSF54637">
    <property type="entry name" value="Thioesterase/thiol ester dehydrase-isomerase"/>
    <property type="match status" value="1"/>
</dbReference>
<evidence type="ECO:0000313" key="2">
    <source>
        <dbReference type="EMBL" id="RED94069.1"/>
    </source>
</evidence>
<dbReference type="Pfam" id="PF03061">
    <property type="entry name" value="4HBT"/>
    <property type="match status" value="1"/>
</dbReference>
<dbReference type="InterPro" id="IPR052061">
    <property type="entry name" value="PTE-AB_protein"/>
</dbReference>
<accession>A0A3D9L052</accession>
<dbReference type="Gene3D" id="3.10.129.10">
    <property type="entry name" value="Hotdog Thioesterase"/>
    <property type="match status" value="1"/>
</dbReference>
<reference evidence="2 3" key="1">
    <citation type="submission" date="2018-07" db="EMBL/GenBank/DDBJ databases">
        <title>Genomic Encyclopedia of Type Strains, Phase IV (KMG-IV): sequencing the most valuable type-strain genomes for metagenomic binning, comparative biology and taxonomic classification.</title>
        <authorList>
            <person name="Goeker M."/>
        </authorList>
    </citation>
    <scope>NUCLEOTIDE SEQUENCE [LARGE SCALE GENOMIC DNA]</scope>
    <source>
        <strain evidence="2 3">DSM 4134</strain>
    </source>
</reference>
<dbReference type="PANTHER" id="PTHR47260">
    <property type="entry name" value="UPF0644 PROTEIN PB2B4.06"/>
    <property type="match status" value="1"/>
</dbReference>
<keyword evidence="3" id="KW-1185">Reference proteome</keyword>
<comment type="caution">
    <text evidence="2">The sequence shown here is derived from an EMBL/GenBank/DDBJ whole genome shotgun (WGS) entry which is preliminary data.</text>
</comment>
<dbReference type="InterPro" id="IPR029069">
    <property type="entry name" value="HotDog_dom_sf"/>
</dbReference>
<organism evidence="2 3">
    <name type="scientific">Marinoscillum furvescens DSM 4134</name>
    <dbReference type="NCBI Taxonomy" id="1122208"/>
    <lineage>
        <taxon>Bacteria</taxon>
        <taxon>Pseudomonadati</taxon>
        <taxon>Bacteroidota</taxon>
        <taxon>Cytophagia</taxon>
        <taxon>Cytophagales</taxon>
        <taxon>Reichenbachiellaceae</taxon>
        <taxon>Marinoscillum</taxon>
    </lineage>
</organism>
<evidence type="ECO:0000259" key="1">
    <source>
        <dbReference type="Pfam" id="PF03061"/>
    </source>
</evidence>
<dbReference type="InterPro" id="IPR006683">
    <property type="entry name" value="Thioestr_dom"/>
</dbReference>
<name>A0A3D9L052_MARFU</name>
<dbReference type="GO" id="GO:0016790">
    <property type="term" value="F:thiolester hydrolase activity"/>
    <property type="evidence" value="ECO:0007669"/>
    <property type="project" value="UniProtKB-ARBA"/>
</dbReference>
<gene>
    <name evidence="2" type="ORF">C7460_12210</name>
</gene>
<sequence length="160" mass="18002">MSKDYFQLHMPENVCFGCGVSNEEGLHVKSYWEGDEAVCQWESEEKYHGWANLLNGGILATIIDCHCMGTAMADAYRKEDRSLDSDPVYRYATGTLNIKYLKPTPNDKTIELRTKVTEVKGRKTVMHCRSIVEGVVTAEAEVIAIRVYDSSQDQGGNPFK</sequence>
<dbReference type="CDD" id="cd03443">
    <property type="entry name" value="PaaI_thioesterase"/>
    <property type="match status" value="1"/>
</dbReference>
<dbReference type="OrthoDB" id="9792301at2"/>
<dbReference type="EMBL" id="QREG01000022">
    <property type="protein sequence ID" value="RED94069.1"/>
    <property type="molecule type" value="Genomic_DNA"/>
</dbReference>
<feature type="domain" description="Thioesterase" evidence="1">
    <location>
        <begin position="53"/>
        <end position="129"/>
    </location>
</feature>